<evidence type="ECO:0000256" key="1">
    <source>
        <dbReference type="ARBA" id="ARBA00022723"/>
    </source>
</evidence>
<reference evidence="6 7" key="1">
    <citation type="journal article" date="2012" name="PLoS Pathog.">
        <title>Diverse lifestyles and strategies of plant pathogenesis encoded in the genomes of eighteen Dothideomycetes fungi.</title>
        <authorList>
            <person name="Ohm R.A."/>
            <person name="Feau N."/>
            <person name="Henrissat B."/>
            <person name="Schoch C.L."/>
            <person name="Horwitz B.A."/>
            <person name="Barry K.W."/>
            <person name="Condon B.J."/>
            <person name="Copeland A.C."/>
            <person name="Dhillon B."/>
            <person name="Glaser F."/>
            <person name="Hesse C.N."/>
            <person name="Kosti I."/>
            <person name="LaButti K."/>
            <person name="Lindquist E.A."/>
            <person name="Lucas S."/>
            <person name="Salamov A.A."/>
            <person name="Bradshaw R.E."/>
            <person name="Ciuffetti L."/>
            <person name="Hamelin R.C."/>
            <person name="Kema G.H.J."/>
            <person name="Lawrence C."/>
            <person name="Scott J.A."/>
            <person name="Spatafora J.W."/>
            <person name="Turgeon B.G."/>
            <person name="de Wit P.J.G.M."/>
            <person name="Zhong S."/>
            <person name="Goodwin S.B."/>
            <person name="Grigoriev I.V."/>
        </authorList>
    </citation>
    <scope>NUCLEOTIDE SEQUENCE [LARGE SCALE GENOMIC DNA]</scope>
    <source>
        <strain evidence="7">28A</strain>
    </source>
</reference>
<dbReference type="GeneID" id="19405835"/>
<keyword evidence="2 4" id="KW-0862">Zinc</keyword>
<keyword evidence="3" id="KW-0560">Oxidoreductase</keyword>
<sequence>MKAFQYNGDGKGLYLTEVPVPEPGPDEVLIRVRAAGMCHSDCHIVKGSNDYWITKKPITLGHEVAGEIVKTGANVSQDRIGERIAVYQISQPYEEFDLNMAIGLGFDGGYAEYAAIPVSRVKTLPEGVSFAQAAVSMDALATAYHAVVARAGVKRGMAVGIIGLGRLGMSGLTFGVLQGADVYGFDLNDSKFEEAKSVGAKSCFHSLEDAKGIYFDVIVDFVGADKTILGACSGIKPGGTVLVVGVASPTVTIPVELLIHKGFKLSGSLGASKETCDRVLELLQQGSVKPSLREVPFHEIPATIDLLDKGTSSEGRHWADPSKLAQ</sequence>
<dbReference type="InterPro" id="IPR013154">
    <property type="entry name" value="ADH-like_N"/>
</dbReference>
<keyword evidence="1 4" id="KW-0479">Metal-binding</keyword>
<organism evidence="6 7">
    <name type="scientific">Exserohilum turcicum (strain 28A)</name>
    <name type="common">Northern leaf blight fungus</name>
    <name type="synonym">Setosphaeria turcica</name>
    <dbReference type="NCBI Taxonomy" id="671987"/>
    <lineage>
        <taxon>Eukaryota</taxon>
        <taxon>Fungi</taxon>
        <taxon>Dikarya</taxon>
        <taxon>Ascomycota</taxon>
        <taxon>Pezizomycotina</taxon>
        <taxon>Dothideomycetes</taxon>
        <taxon>Pleosporomycetidae</taxon>
        <taxon>Pleosporales</taxon>
        <taxon>Pleosporineae</taxon>
        <taxon>Pleosporaceae</taxon>
        <taxon>Exserohilum</taxon>
    </lineage>
</organism>
<dbReference type="Pfam" id="PF08240">
    <property type="entry name" value="ADH_N"/>
    <property type="match status" value="1"/>
</dbReference>
<dbReference type="HOGENOM" id="CLU_026673_11_2_1"/>
<dbReference type="SMART" id="SM00829">
    <property type="entry name" value="PKS_ER"/>
    <property type="match status" value="1"/>
</dbReference>
<dbReference type="InterPro" id="IPR020843">
    <property type="entry name" value="ER"/>
</dbReference>
<name>R0K624_EXST2</name>
<dbReference type="Gene3D" id="3.40.50.720">
    <property type="entry name" value="NAD(P)-binding Rossmann-like Domain"/>
    <property type="match status" value="1"/>
</dbReference>
<evidence type="ECO:0000256" key="2">
    <source>
        <dbReference type="ARBA" id="ARBA00022833"/>
    </source>
</evidence>
<dbReference type="RefSeq" id="XP_008027466.1">
    <property type="nucleotide sequence ID" value="XM_008029275.1"/>
</dbReference>
<dbReference type="OrthoDB" id="1879366at2759"/>
<evidence type="ECO:0000259" key="5">
    <source>
        <dbReference type="SMART" id="SM00829"/>
    </source>
</evidence>
<dbReference type="InterPro" id="IPR050129">
    <property type="entry name" value="Zn_alcohol_dh"/>
</dbReference>
<dbReference type="PANTHER" id="PTHR43401:SF5">
    <property type="entry name" value="ALCOHOL DEHYDROGENASE-RELATED"/>
    <property type="match status" value="1"/>
</dbReference>
<dbReference type="GO" id="GO:0016491">
    <property type="term" value="F:oxidoreductase activity"/>
    <property type="evidence" value="ECO:0007669"/>
    <property type="project" value="UniProtKB-KW"/>
</dbReference>
<dbReference type="InterPro" id="IPR013149">
    <property type="entry name" value="ADH-like_C"/>
</dbReference>
<protein>
    <recommendedName>
        <fullName evidence="5">Enoyl reductase (ER) domain-containing protein</fullName>
    </recommendedName>
</protein>
<dbReference type="InterPro" id="IPR011032">
    <property type="entry name" value="GroES-like_sf"/>
</dbReference>
<dbReference type="AlphaFoldDB" id="R0K624"/>
<evidence type="ECO:0000256" key="3">
    <source>
        <dbReference type="ARBA" id="ARBA00023002"/>
    </source>
</evidence>
<evidence type="ECO:0000313" key="7">
    <source>
        <dbReference type="Proteomes" id="UP000016935"/>
    </source>
</evidence>
<keyword evidence="7" id="KW-1185">Reference proteome</keyword>
<comment type="similarity">
    <text evidence="4">Belongs to the zinc-containing alcohol dehydrogenase family.</text>
</comment>
<dbReference type="PROSITE" id="PS00059">
    <property type="entry name" value="ADH_ZINC"/>
    <property type="match status" value="1"/>
</dbReference>
<gene>
    <name evidence="6" type="ORF">SETTUDRAFT_90398</name>
</gene>
<evidence type="ECO:0000256" key="4">
    <source>
        <dbReference type="RuleBase" id="RU361277"/>
    </source>
</evidence>
<dbReference type="InterPro" id="IPR002328">
    <property type="entry name" value="ADH_Zn_CS"/>
</dbReference>
<dbReference type="GO" id="GO:0008270">
    <property type="term" value="F:zinc ion binding"/>
    <property type="evidence" value="ECO:0007669"/>
    <property type="project" value="InterPro"/>
</dbReference>
<dbReference type="CDD" id="cd08254">
    <property type="entry name" value="hydroxyacyl_CoA_DH"/>
    <property type="match status" value="1"/>
</dbReference>
<dbReference type="InterPro" id="IPR036291">
    <property type="entry name" value="NAD(P)-bd_dom_sf"/>
</dbReference>
<dbReference type="SUPFAM" id="SSF51735">
    <property type="entry name" value="NAD(P)-binding Rossmann-fold domains"/>
    <property type="match status" value="1"/>
</dbReference>
<dbReference type="InterPro" id="IPR029752">
    <property type="entry name" value="D-isomer_DH_CS1"/>
</dbReference>
<dbReference type="Gene3D" id="3.90.180.10">
    <property type="entry name" value="Medium-chain alcohol dehydrogenases, catalytic domain"/>
    <property type="match status" value="1"/>
</dbReference>
<dbReference type="EMBL" id="KB908703">
    <property type="protein sequence ID" value="EOA84964.1"/>
    <property type="molecule type" value="Genomic_DNA"/>
</dbReference>
<reference evidence="6 7" key="2">
    <citation type="journal article" date="2013" name="PLoS Genet.">
        <title>Comparative genome structure, secondary metabolite, and effector coding capacity across Cochliobolus pathogens.</title>
        <authorList>
            <person name="Condon B.J."/>
            <person name="Leng Y."/>
            <person name="Wu D."/>
            <person name="Bushley K.E."/>
            <person name="Ohm R.A."/>
            <person name="Otillar R."/>
            <person name="Martin J."/>
            <person name="Schackwitz W."/>
            <person name="Grimwood J."/>
            <person name="MohdZainudin N."/>
            <person name="Xue C."/>
            <person name="Wang R."/>
            <person name="Manning V.A."/>
            <person name="Dhillon B."/>
            <person name="Tu Z.J."/>
            <person name="Steffenson B.J."/>
            <person name="Salamov A."/>
            <person name="Sun H."/>
            <person name="Lowry S."/>
            <person name="LaButti K."/>
            <person name="Han J."/>
            <person name="Copeland A."/>
            <person name="Lindquist E."/>
            <person name="Barry K."/>
            <person name="Schmutz J."/>
            <person name="Baker S.E."/>
            <person name="Ciuffetti L.M."/>
            <person name="Grigoriev I.V."/>
            <person name="Zhong S."/>
            <person name="Turgeon B.G."/>
        </authorList>
    </citation>
    <scope>NUCLEOTIDE SEQUENCE [LARGE SCALE GENOMIC DNA]</scope>
    <source>
        <strain evidence="7">28A</strain>
    </source>
</reference>
<dbReference type="PROSITE" id="PS00065">
    <property type="entry name" value="D_2_HYDROXYACID_DH_1"/>
    <property type="match status" value="1"/>
</dbReference>
<dbReference type="eggNOG" id="KOG0022">
    <property type="taxonomic scope" value="Eukaryota"/>
</dbReference>
<comment type="cofactor">
    <cofactor evidence="4">
        <name>Zn(2+)</name>
        <dbReference type="ChEBI" id="CHEBI:29105"/>
    </cofactor>
</comment>
<dbReference type="Pfam" id="PF00107">
    <property type="entry name" value="ADH_zinc_N"/>
    <property type="match status" value="1"/>
</dbReference>
<proteinExistence type="inferred from homology"/>
<dbReference type="STRING" id="671987.R0K624"/>
<dbReference type="PANTHER" id="PTHR43401">
    <property type="entry name" value="L-THREONINE 3-DEHYDROGENASE"/>
    <property type="match status" value="1"/>
</dbReference>
<evidence type="ECO:0000313" key="6">
    <source>
        <dbReference type="EMBL" id="EOA84964.1"/>
    </source>
</evidence>
<dbReference type="SUPFAM" id="SSF50129">
    <property type="entry name" value="GroES-like"/>
    <property type="match status" value="1"/>
</dbReference>
<dbReference type="Proteomes" id="UP000016935">
    <property type="component" value="Unassembled WGS sequence"/>
</dbReference>
<feature type="domain" description="Enoyl reductase (ER)" evidence="5">
    <location>
        <begin position="8"/>
        <end position="312"/>
    </location>
</feature>
<accession>R0K624</accession>